<feature type="chain" id="PRO_5019825637" evidence="1">
    <location>
        <begin position="22"/>
        <end position="179"/>
    </location>
</feature>
<dbReference type="RefSeq" id="WP_137730884.1">
    <property type="nucleotide sequence ID" value="NZ_BJCL01000001.1"/>
</dbReference>
<dbReference type="EMBL" id="BJCL01000001">
    <property type="protein sequence ID" value="GCL61102.1"/>
    <property type="molecule type" value="Genomic_DNA"/>
</dbReference>
<feature type="signal peptide" evidence="1">
    <location>
        <begin position="1"/>
        <end position="21"/>
    </location>
</feature>
<comment type="caution">
    <text evidence="3">The sequence shown here is derived from an EMBL/GenBank/DDBJ whole genome shotgun (WGS) entry which is preliminary data.</text>
</comment>
<name>A0A480AM75_9BURK</name>
<protein>
    <submittedName>
        <fullName evidence="3">Nuclear export factor GLE1</fullName>
    </submittedName>
</protein>
<reference evidence="4" key="1">
    <citation type="submission" date="2019-03" db="EMBL/GenBank/DDBJ databases">
        <title>Aquabacterium pictum sp.nov., the first bacteriochlorophyll a-containing freshwater bacterium in the genus Aquabacterium of the class Betaproteobacteria.</title>
        <authorList>
            <person name="Hirose S."/>
            <person name="Tank M."/>
            <person name="Hara E."/>
            <person name="Tamaki H."/>
            <person name="Takaichi S."/>
            <person name="Haruta S."/>
            <person name="Hanada S."/>
        </authorList>
    </citation>
    <scope>NUCLEOTIDE SEQUENCE [LARGE SCALE GENOMIC DNA]</scope>
    <source>
        <strain evidence="4">W35</strain>
    </source>
</reference>
<organism evidence="3 4">
    <name type="scientific">Pseudaquabacterium pictum</name>
    <dbReference type="NCBI Taxonomy" id="2315236"/>
    <lineage>
        <taxon>Bacteria</taxon>
        <taxon>Pseudomonadati</taxon>
        <taxon>Pseudomonadota</taxon>
        <taxon>Betaproteobacteria</taxon>
        <taxon>Burkholderiales</taxon>
        <taxon>Sphaerotilaceae</taxon>
        <taxon>Pseudaquabacterium</taxon>
    </lineage>
</organism>
<proteinExistence type="predicted"/>
<keyword evidence="4" id="KW-1185">Reference proteome</keyword>
<dbReference type="InterPro" id="IPR038507">
    <property type="entry name" value="YcnI-like_sf"/>
</dbReference>
<dbReference type="InterPro" id="IPR012533">
    <property type="entry name" value="YcnI-copper_dom"/>
</dbReference>
<keyword evidence="1" id="KW-0732">Signal</keyword>
<dbReference type="OrthoDB" id="9796962at2"/>
<sequence length="179" mass="19087">MQTLKHTLPLVLSATCLAAAAHVVLDQPQASAGSAYTASLRVGHGCDGSPTHTVTVQVPAGLRGAKPQPKPGWTLSVRKAPLAQPYTSHGRTVTEDVVEVRWQAASRAAWLDDAWFDTFHLRGQLPAQPGPLWFRVQQLCETGQLDWTEVPASGTSTQGLKAPAALLQVQPAQPAGHQH</sequence>
<dbReference type="Pfam" id="PF07987">
    <property type="entry name" value="DUF1775"/>
    <property type="match status" value="1"/>
</dbReference>
<evidence type="ECO:0000313" key="4">
    <source>
        <dbReference type="Proteomes" id="UP000301751"/>
    </source>
</evidence>
<dbReference type="Proteomes" id="UP000301751">
    <property type="component" value="Unassembled WGS sequence"/>
</dbReference>
<dbReference type="Gene3D" id="2.60.40.2230">
    <property type="entry name" value="Uncharacterised protein YcnI-like PF07987, DUF1775"/>
    <property type="match status" value="1"/>
</dbReference>
<accession>A0A480AM75</accession>
<dbReference type="AlphaFoldDB" id="A0A480AM75"/>
<evidence type="ECO:0000259" key="2">
    <source>
        <dbReference type="Pfam" id="PF07987"/>
    </source>
</evidence>
<evidence type="ECO:0000256" key="1">
    <source>
        <dbReference type="SAM" id="SignalP"/>
    </source>
</evidence>
<dbReference type="CDD" id="cd08545">
    <property type="entry name" value="YcnI_like"/>
    <property type="match status" value="1"/>
</dbReference>
<gene>
    <name evidence="3" type="ORF">AQPW35_01830</name>
</gene>
<feature type="domain" description="YncI copper-binding" evidence="2">
    <location>
        <begin position="22"/>
        <end position="169"/>
    </location>
</feature>
<evidence type="ECO:0000313" key="3">
    <source>
        <dbReference type="EMBL" id="GCL61102.1"/>
    </source>
</evidence>